<evidence type="ECO:0000259" key="2">
    <source>
        <dbReference type="Pfam" id="PF07833"/>
    </source>
</evidence>
<protein>
    <submittedName>
        <fullName evidence="3">Copper amine oxidase-like protein</fullName>
    </submittedName>
</protein>
<dbReference type="InterPro" id="IPR036582">
    <property type="entry name" value="Mao_N_sf"/>
</dbReference>
<dbReference type="SUPFAM" id="SSF55383">
    <property type="entry name" value="Copper amine oxidase, domain N"/>
    <property type="match status" value="1"/>
</dbReference>
<dbReference type="RefSeq" id="WP_115994983.1">
    <property type="nucleotide sequence ID" value="NZ_QRDY01000019.1"/>
</dbReference>
<feature type="chain" id="PRO_5017676677" evidence="1">
    <location>
        <begin position="25"/>
        <end position="652"/>
    </location>
</feature>
<feature type="domain" description="Copper amine oxidase-like N-terminal" evidence="2">
    <location>
        <begin position="46"/>
        <end position="150"/>
    </location>
</feature>
<evidence type="ECO:0000256" key="1">
    <source>
        <dbReference type="SAM" id="SignalP"/>
    </source>
</evidence>
<feature type="signal peptide" evidence="1">
    <location>
        <begin position="1"/>
        <end position="24"/>
    </location>
</feature>
<dbReference type="InterPro" id="IPR012854">
    <property type="entry name" value="Cu_amine_oxidase-like_N"/>
</dbReference>
<dbReference type="EMBL" id="QRDY01000019">
    <property type="protein sequence ID" value="RED55120.1"/>
    <property type="molecule type" value="Genomic_DNA"/>
</dbReference>
<keyword evidence="1" id="KW-0732">Signal</keyword>
<evidence type="ECO:0000313" key="3">
    <source>
        <dbReference type="EMBL" id="RED55120.1"/>
    </source>
</evidence>
<comment type="caution">
    <text evidence="3">The sequence shown here is derived from an EMBL/GenBank/DDBJ whole genome shotgun (WGS) entry which is preliminary data.</text>
</comment>
<keyword evidence="4" id="KW-1185">Reference proteome</keyword>
<dbReference type="InterPro" id="IPR035986">
    <property type="entry name" value="PKD_dom_sf"/>
</dbReference>
<dbReference type="Gene3D" id="3.30.457.10">
    <property type="entry name" value="Copper amine oxidase-like, N-terminal domain"/>
    <property type="match status" value="1"/>
</dbReference>
<dbReference type="Pfam" id="PF07833">
    <property type="entry name" value="Cu_amine_oxidN1"/>
    <property type="match status" value="1"/>
</dbReference>
<name>A0A3D9I0E3_9BACL</name>
<evidence type="ECO:0000313" key="4">
    <source>
        <dbReference type="Proteomes" id="UP000256869"/>
    </source>
</evidence>
<gene>
    <name evidence="3" type="ORF">DFP95_11955</name>
</gene>
<sequence length="652" mass="72317">MKHRITPLFIAVLLIFSIALPVHAEGSADGMEKLVLIQNSKQMIHNGLTVMATQPLTAVKGVTYIAARSIMKEVYGTTVYDSKSKQYRLSNGETELRFTVGNSSYALNGNSGYKGVGTPYLLKGTLMVPLRTLTLHFGINLKSIPKEKKIELSWDSKPVAEFSVSDLNPYATQTQVDYTDMSYHPRGLSIMDERWENKIQVFDQAGTYTVSHWVQDSNGIWSDPYTVTITVKPPNQPPVASFTTDKDTYKMGEFIRYTDLSTDDENRIESSLWTNNERGFFVPGPQIIKLVVTDANGAISEFFRTITILDETLYTKEEFDLLYTEPGEKFGIVGSSVLRFPEINYTINDHEQTFIRANSPETMIDEGIYYEDTVSGNVRFLLHNINNRTVPMKIYILVTNETAVPATVRIGATGSGGPNVYVSTVGRASTGRYLEALQNPKYSYVQIPPGESRLLFQEFSSQSVKPGQVYSMLADVQMNASLKVQVVAIDASRDLTSSLPSLQVLPSHDVHIRGTFDKANRTIVINQTIGMEKSRIIIADNVKDTRISGIDKTTNTPVLNFGNYGVLYTLRMNNVMPHTAIALNPRGGHYAGAFIINGQVVYATNTSILANPNEVGMLYKTGDTTESVIITFVPAAGMMLPINLLLLPMPTH</sequence>
<reference evidence="3 4" key="1">
    <citation type="submission" date="2018-07" db="EMBL/GenBank/DDBJ databases">
        <title>Genomic Encyclopedia of Type Strains, Phase III (KMG-III): the genomes of soil and plant-associated and newly described type strains.</title>
        <authorList>
            <person name="Whitman W."/>
        </authorList>
    </citation>
    <scope>NUCLEOTIDE SEQUENCE [LARGE SCALE GENOMIC DNA]</scope>
    <source>
        <strain evidence="3 4">CECT 8236</strain>
    </source>
</reference>
<dbReference type="Proteomes" id="UP000256869">
    <property type="component" value="Unassembled WGS sequence"/>
</dbReference>
<dbReference type="AlphaFoldDB" id="A0A3D9I0E3"/>
<organism evidence="3 4">
    <name type="scientific">Cohnella lupini</name>
    <dbReference type="NCBI Taxonomy" id="1294267"/>
    <lineage>
        <taxon>Bacteria</taxon>
        <taxon>Bacillati</taxon>
        <taxon>Bacillota</taxon>
        <taxon>Bacilli</taxon>
        <taxon>Bacillales</taxon>
        <taxon>Paenibacillaceae</taxon>
        <taxon>Cohnella</taxon>
    </lineage>
</organism>
<dbReference type="SUPFAM" id="SSF49299">
    <property type="entry name" value="PKD domain"/>
    <property type="match status" value="2"/>
</dbReference>
<dbReference type="OrthoDB" id="25008at2"/>
<proteinExistence type="predicted"/>
<accession>A0A3D9I0E3</accession>